<dbReference type="Gramene" id="AUR62026102-RA">
    <property type="protein sequence ID" value="AUR62026102-RA:cds"/>
    <property type="gene ID" value="AUR62026102"/>
</dbReference>
<name>A0A803MAI5_CHEQI</name>
<dbReference type="InterPro" id="IPR032675">
    <property type="entry name" value="LRR_dom_sf"/>
</dbReference>
<dbReference type="PRINTS" id="PR00364">
    <property type="entry name" value="DISEASERSIST"/>
</dbReference>
<evidence type="ECO:0008006" key="11">
    <source>
        <dbReference type="Google" id="ProtNLM"/>
    </source>
</evidence>
<dbReference type="InterPro" id="IPR055414">
    <property type="entry name" value="LRR_R13L4/SHOC2-like"/>
</dbReference>
<evidence type="ECO:0000259" key="6">
    <source>
        <dbReference type="Pfam" id="PF18052"/>
    </source>
</evidence>
<keyword evidence="4" id="KW-0067">ATP-binding</keyword>
<feature type="domain" description="Disease resistance N-terminal" evidence="6">
    <location>
        <begin position="25"/>
        <end position="104"/>
    </location>
</feature>
<feature type="domain" description="Disease resistance R13L4/SHOC-2-like LRR" evidence="8">
    <location>
        <begin position="577"/>
        <end position="685"/>
    </location>
</feature>
<keyword evidence="1" id="KW-0677">Repeat</keyword>
<dbReference type="Gene3D" id="1.20.5.4130">
    <property type="match status" value="1"/>
</dbReference>
<dbReference type="InterPro" id="IPR041118">
    <property type="entry name" value="Rx_N"/>
</dbReference>
<dbReference type="InterPro" id="IPR001611">
    <property type="entry name" value="Leu-rich_rpt"/>
</dbReference>
<dbReference type="Gene3D" id="3.40.50.300">
    <property type="entry name" value="P-loop containing nucleotide triphosphate hydrolases"/>
    <property type="match status" value="1"/>
</dbReference>
<evidence type="ECO:0000313" key="10">
    <source>
        <dbReference type="Proteomes" id="UP000596660"/>
    </source>
</evidence>
<dbReference type="InterPro" id="IPR042197">
    <property type="entry name" value="Apaf_helical"/>
</dbReference>
<dbReference type="Pfam" id="PF23559">
    <property type="entry name" value="WHD_DRP"/>
    <property type="match status" value="1"/>
</dbReference>
<dbReference type="AlphaFoldDB" id="A0A803MAI5"/>
<evidence type="ECO:0000313" key="9">
    <source>
        <dbReference type="EnsemblPlants" id="AUR62026102-RA:cds"/>
    </source>
</evidence>
<dbReference type="Gene3D" id="3.80.10.10">
    <property type="entry name" value="Ribonuclease Inhibitor"/>
    <property type="match status" value="2"/>
</dbReference>
<evidence type="ECO:0000256" key="3">
    <source>
        <dbReference type="ARBA" id="ARBA00022821"/>
    </source>
</evidence>
<keyword evidence="10" id="KW-1185">Reference proteome</keyword>
<evidence type="ECO:0000256" key="2">
    <source>
        <dbReference type="ARBA" id="ARBA00022741"/>
    </source>
</evidence>
<dbReference type="PANTHER" id="PTHR36766">
    <property type="entry name" value="PLANT BROAD-SPECTRUM MILDEW RESISTANCE PROTEIN RPW8"/>
    <property type="match status" value="1"/>
</dbReference>
<proteinExistence type="predicted"/>
<dbReference type="GO" id="GO:0043531">
    <property type="term" value="F:ADP binding"/>
    <property type="evidence" value="ECO:0007669"/>
    <property type="project" value="InterPro"/>
</dbReference>
<dbReference type="Pfam" id="PF18052">
    <property type="entry name" value="Rx_N"/>
    <property type="match status" value="1"/>
</dbReference>
<dbReference type="OMA" id="CETGRSI"/>
<dbReference type="SUPFAM" id="SSF52058">
    <property type="entry name" value="L domain-like"/>
    <property type="match status" value="1"/>
</dbReference>
<evidence type="ECO:0000259" key="7">
    <source>
        <dbReference type="Pfam" id="PF23559"/>
    </source>
</evidence>
<accession>A0A803MAI5</accession>
<dbReference type="EnsemblPlants" id="AUR62026102-RA">
    <property type="protein sequence ID" value="AUR62026102-RA:cds"/>
    <property type="gene ID" value="AUR62026102"/>
</dbReference>
<dbReference type="SUPFAM" id="SSF52540">
    <property type="entry name" value="P-loop containing nucleoside triphosphate hydrolases"/>
    <property type="match status" value="1"/>
</dbReference>
<dbReference type="InterPro" id="IPR058922">
    <property type="entry name" value="WHD_DRP"/>
</dbReference>
<dbReference type="Proteomes" id="UP000596660">
    <property type="component" value="Unplaced"/>
</dbReference>
<dbReference type="GO" id="GO:0051707">
    <property type="term" value="P:response to other organism"/>
    <property type="evidence" value="ECO:0007669"/>
    <property type="project" value="UniProtKB-ARBA"/>
</dbReference>
<dbReference type="Pfam" id="PF23598">
    <property type="entry name" value="LRR_14"/>
    <property type="match status" value="1"/>
</dbReference>
<protein>
    <recommendedName>
        <fullName evidence="11">Disease resistance protein RGA3</fullName>
    </recommendedName>
</protein>
<dbReference type="Pfam" id="PF00931">
    <property type="entry name" value="NB-ARC"/>
    <property type="match status" value="1"/>
</dbReference>
<dbReference type="InterPro" id="IPR027417">
    <property type="entry name" value="P-loop_NTPase"/>
</dbReference>
<evidence type="ECO:0000256" key="1">
    <source>
        <dbReference type="ARBA" id="ARBA00022737"/>
    </source>
</evidence>
<keyword evidence="2" id="KW-0547">Nucleotide-binding</keyword>
<dbReference type="Gene3D" id="1.10.8.430">
    <property type="entry name" value="Helical domain of apoptotic protease-activating factors"/>
    <property type="match status" value="1"/>
</dbReference>
<dbReference type="PROSITE" id="PS51450">
    <property type="entry name" value="LRR"/>
    <property type="match status" value="1"/>
</dbReference>
<dbReference type="GO" id="GO:0005524">
    <property type="term" value="F:ATP binding"/>
    <property type="evidence" value="ECO:0007669"/>
    <property type="project" value="UniProtKB-KW"/>
</dbReference>
<feature type="domain" description="Disease resistance protein winged helix" evidence="7">
    <location>
        <begin position="436"/>
        <end position="505"/>
    </location>
</feature>
<evidence type="ECO:0000256" key="4">
    <source>
        <dbReference type="ARBA" id="ARBA00022840"/>
    </source>
</evidence>
<dbReference type="Gene3D" id="1.10.10.10">
    <property type="entry name" value="Winged helix-like DNA-binding domain superfamily/Winged helix DNA-binding domain"/>
    <property type="match status" value="1"/>
</dbReference>
<evidence type="ECO:0000259" key="5">
    <source>
        <dbReference type="Pfam" id="PF00931"/>
    </source>
</evidence>
<organism evidence="9 10">
    <name type="scientific">Chenopodium quinoa</name>
    <name type="common">Quinoa</name>
    <dbReference type="NCBI Taxonomy" id="63459"/>
    <lineage>
        <taxon>Eukaryota</taxon>
        <taxon>Viridiplantae</taxon>
        <taxon>Streptophyta</taxon>
        <taxon>Embryophyta</taxon>
        <taxon>Tracheophyta</taxon>
        <taxon>Spermatophyta</taxon>
        <taxon>Magnoliopsida</taxon>
        <taxon>eudicotyledons</taxon>
        <taxon>Gunneridae</taxon>
        <taxon>Pentapetalae</taxon>
        <taxon>Caryophyllales</taxon>
        <taxon>Chenopodiaceae</taxon>
        <taxon>Chenopodioideae</taxon>
        <taxon>Atripliceae</taxon>
        <taxon>Chenopodium</taxon>
    </lineage>
</organism>
<reference evidence="9" key="2">
    <citation type="submission" date="2021-03" db="UniProtKB">
        <authorList>
            <consortium name="EnsemblPlants"/>
        </authorList>
    </citation>
    <scope>IDENTIFICATION</scope>
</reference>
<dbReference type="InterPro" id="IPR002182">
    <property type="entry name" value="NB-ARC"/>
</dbReference>
<evidence type="ECO:0000259" key="8">
    <source>
        <dbReference type="Pfam" id="PF23598"/>
    </source>
</evidence>
<keyword evidence="3" id="KW-0611">Plant defense</keyword>
<dbReference type="PANTHER" id="PTHR36766:SF57">
    <property type="entry name" value="DISEASE RESISTANCE PROTEIN RGA1"/>
    <property type="match status" value="1"/>
</dbReference>
<reference evidence="9" key="1">
    <citation type="journal article" date="2017" name="Nature">
        <title>The genome of Chenopodium quinoa.</title>
        <authorList>
            <person name="Jarvis D.E."/>
            <person name="Ho Y.S."/>
            <person name="Lightfoot D.J."/>
            <person name="Schmoeckel S.M."/>
            <person name="Li B."/>
            <person name="Borm T.J.A."/>
            <person name="Ohyanagi H."/>
            <person name="Mineta K."/>
            <person name="Michell C.T."/>
            <person name="Saber N."/>
            <person name="Kharbatia N.M."/>
            <person name="Rupper R.R."/>
            <person name="Sharp A.R."/>
            <person name="Dally N."/>
            <person name="Boughton B.A."/>
            <person name="Woo Y.H."/>
            <person name="Gao G."/>
            <person name="Schijlen E.G.W.M."/>
            <person name="Guo X."/>
            <person name="Momin A.A."/>
            <person name="Negrao S."/>
            <person name="Al-Babili S."/>
            <person name="Gehring C."/>
            <person name="Roessner U."/>
            <person name="Jung C."/>
            <person name="Murphy K."/>
            <person name="Arold S.T."/>
            <person name="Gojobori T."/>
            <person name="van der Linden C.G."/>
            <person name="van Loo E.N."/>
            <person name="Jellen E.N."/>
            <person name="Maughan P.J."/>
            <person name="Tester M."/>
        </authorList>
    </citation>
    <scope>NUCLEOTIDE SEQUENCE [LARGE SCALE GENOMIC DNA]</scope>
    <source>
        <strain evidence="9">cv. PI 614886</strain>
    </source>
</reference>
<sequence>MAEAIILPIAKSILGKIGSFTGDLVISSVSEELKAAKSAEKDLKKIADKLTAICAVLHDAEEKKYSNEAMKVWLRDLKRVVYDIDDLLDEVAFDALQRRVNEGRFRRKLRYYLSSSNPIIYTFHVSHKIRDLCKQLEHIVAKKNDFGLTESPIEYSTADIRIWDRSSYVHVPDVMGREEAKQDVIRRLGRVNGVSELSVLPIVGMGGIGKTTLAKLVYQDVQHFDLKLWVCVSDPFRIPKIIEDILKDGTEDSTPNQEMCILVRKLHGLLSGKKYLLVLDDVWVEEFGKWKELKDVLAVGNPGSVLLITTRNSKVASITQTFESYDLDSLPIDVCWSMFKHLAFKDEVEEAKYPNLCETGRSIVKKCHGIPLVVKTLASLLRSPREEQEWQRINDMESLTELERQYGDVLPLLKLSYDKLPSHLKPCFAHLSLYLKDVELISFDVSYMWSALGLLPLDKRNNDIDGLGYSYFRELTTMFLVEESSKHLVGIACVSKMHDFLHDLAVNIMAEELVVVTLDKMTDLDHARHVVWGAEKADSLKEKQFPTELLGAKRARSFQFGYAYNRHVSMSFLEGIISNLSCLRLLDLRSLWFEELPKSIGNLKHLRYLDLSDNPIMKSLPNTICNLLNLETFRIYGCKQLKELPRDIHQLQSLKFFIVTTCQESLVNTKLNELSSLQSLHFNSCESLISLWDSDNIWLLNSLKILYIVNCPKLTSLIKDMKYLVNLQVLEIRNCEELDMNKGEALQGLQSLLRLVIQNVKMASLPNDIQSAATSLQYLFFLDCEGLVELPDWLHCFTSLGVIHIRDCPNVLGLPKCISQINSLKRVTILKCPNLSIRCAVPDGEDYPLIRHIPEFVLDGVTFTANQSH</sequence>
<dbReference type="InterPro" id="IPR036388">
    <property type="entry name" value="WH-like_DNA-bd_sf"/>
</dbReference>
<dbReference type="GO" id="GO:0006952">
    <property type="term" value="P:defense response"/>
    <property type="evidence" value="ECO:0007669"/>
    <property type="project" value="UniProtKB-KW"/>
</dbReference>
<feature type="domain" description="NB-ARC" evidence="5">
    <location>
        <begin position="178"/>
        <end position="348"/>
    </location>
</feature>